<gene>
    <name evidence="7" type="ORF">J2Z79_000640</name>
</gene>
<dbReference type="EMBL" id="JAGGLG010000003">
    <property type="protein sequence ID" value="MBP2017266.1"/>
    <property type="molecule type" value="Genomic_DNA"/>
</dbReference>
<dbReference type="InterPro" id="IPR008007">
    <property type="entry name" value="Peptidase_M42"/>
</dbReference>
<evidence type="ECO:0000313" key="7">
    <source>
        <dbReference type="EMBL" id="MBP2017266.1"/>
    </source>
</evidence>
<dbReference type="SUPFAM" id="SSF53187">
    <property type="entry name" value="Zn-dependent exopeptidases"/>
    <property type="match status" value="1"/>
</dbReference>
<evidence type="ECO:0000313" key="8">
    <source>
        <dbReference type="Proteomes" id="UP001519289"/>
    </source>
</evidence>
<keyword evidence="7" id="KW-0326">Glycosidase</keyword>
<dbReference type="PIRSF" id="PIRSF001123">
    <property type="entry name" value="PepA_GA"/>
    <property type="match status" value="1"/>
</dbReference>
<evidence type="ECO:0000256" key="5">
    <source>
        <dbReference type="ARBA" id="ARBA00022801"/>
    </source>
</evidence>
<dbReference type="InterPro" id="IPR051464">
    <property type="entry name" value="Peptidase_M42_aminopept"/>
</dbReference>
<keyword evidence="3" id="KW-0645">Protease</keyword>
<evidence type="ECO:0000256" key="2">
    <source>
        <dbReference type="ARBA" id="ARBA00022438"/>
    </source>
</evidence>
<dbReference type="Gene3D" id="2.40.30.40">
    <property type="entry name" value="Peptidase M42, domain 2"/>
    <property type="match status" value="1"/>
</dbReference>
<keyword evidence="5 7" id="KW-0378">Hydrolase</keyword>
<comment type="caution">
    <text evidence="7">The sequence shown here is derived from an EMBL/GenBank/DDBJ whole genome shotgun (WGS) entry which is preliminary data.</text>
</comment>
<dbReference type="Proteomes" id="UP001519289">
    <property type="component" value="Unassembled WGS sequence"/>
</dbReference>
<comment type="similarity">
    <text evidence="1 6">Belongs to the peptidase M42 family.</text>
</comment>
<dbReference type="Gene3D" id="3.40.630.10">
    <property type="entry name" value="Zn peptidases"/>
    <property type="match status" value="1"/>
</dbReference>
<keyword evidence="4" id="KW-0479">Metal-binding</keyword>
<reference evidence="7 8" key="1">
    <citation type="submission" date="2021-03" db="EMBL/GenBank/DDBJ databases">
        <title>Genomic Encyclopedia of Type Strains, Phase IV (KMG-IV): sequencing the most valuable type-strain genomes for metagenomic binning, comparative biology and taxonomic classification.</title>
        <authorList>
            <person name="Goeker M."/>
        </authorList>
    </citation>
    <scope>NUCLEOTIDE SEQUENCE [LARGE SCALE GENOMIC DNA]</scope>
    <source>
        <strain evidence="7 8">DSM 27138</strain>
    </source>
</reference>
<dbReference type="GO" id="GO:0008810">
    <property type="term" value="F:cellulase activity"/>
    <property type="evidence" value="ECO:0007669"/>
    <property type="project" value="UniProtKB-EC"/>
</dbReference>
<dbReference type="Pfam" id="PF05343">
    <property type="entry name" value="Peptidase_M42"/>
    <property type="match status" value="1"/>
</dbReference>
<dbReference type="PANTHER" id="PTHR32481:SF0">
    <property type="entry name" value="AMINOPEPTIDASE YPDE-RELATED"/>
    <property type="match status" value="1"/>
</dbReference>
<keyword evidence="2" id="KW-0031">Aminopeptidase</keyword>
<dbReference type="CDD" id="cd05656">
    <property type="entry name" value="M42_Frv"/>
    <property type="match status" value="1"/>
</dbReference>
<dbReference type="RefSeq" id="WP_209465407.1">
    <property type="nucleotide sequence ID" value="NZ_JAGGLG010000003.1"/>
</dbReference>
<evidence type="ECO:0000256" key="3">
    <source>
        <dbReference type="ARBA" id="ARBA00022670"/>
    </source>
</evidence>
<dbReference type="SUPFAM" id="SSF101821">
    <property type="entry name" value="Aminopeptidase/glucanase lid domain"/>
    <property type="match status" value="1"/>
</dbReference>
<evidence type="ECO:0000256" key="1">
    <source>
        <dbReference type="ARBA" id="ARBA00006272"/>
    </source>
</evidence>
<name>A0ABS4JQU7_9FIRM</name>
<keyword evidence="8" id="KW-1185">Reference proteome</keyword>
<organism evidence="7 8">
    <name type="scientific">Symbiobacterium terraclitae</name>
    <dbReference type="NCBI Taxonomy" id="557451"/>
    <lineage>
        <taxon>Bacteria</taxon>
        <taxon>Bacillati</taxon>
        <taxon>Bacillota</taxon>
        <taxon>Clostridia</taxon>
        <taxon>Eubacteriales</taxon>
        <taxon>Symbiobacteriaceae</taxon>
        <taxon>Symbiobacterium</taxon>
    </lineage>
</organism>
<dbReference type="PANTHER" id="PTHR32481">
    <property type="entry name" value="AMINOPEPTIDASE"/>
    <property type="match status" value="1"/>
</dbReference>
<accession>A0ABS4JQU7</accession>
<dbReference type="EC" id="3.2.1.4" evidence="7"/>
<protein>
    <submittedName>
        <fullName evidence="7">Endoglucanase</fullName>
        <ecNumber evidence="7">3.2.1.4</ecNumber>
    </submittedName>
</protein>
<sequence>MLLERLSNACGVSGDEGEVRDLLKEVLAPRVDEMWSDPMGNLIVRKGSGPVRVMLDAHMDEVGFLVGEITDDGYVSLKKVGGLDDRVLPGRQVWLTHRRIPGVIGVKAWHLSSDEERRRVVPFDEMYVDLGCRSRAEVEALGIEPGEPVYFATEFELLGDRVAKGKALDDRVGCTVLARVLLEYDFPGITLLGAFTVQEEVGLRGAKAAAFHLKPDVALALEGTGSANVAGVDPFDTITNMGEGPVISLMDAAGIPHKRVWDELVRLARLHQIRYQHRRLTSGGTDAGAIALSREGVPACTISVPCRYIHTNAALCHLDDVDGAVQLVRRFLESVEKGDFRP</sequence>
<proteinExistence type="inferred from homology"/>
<evidence type="ECO:0000256" key="4">
    <source>
        <dbReference type="ARBA" id="ARBA00022723"/>
    </source>
</evidence>
<evidence type="ECO:0000256" key="6">
    <source>
        <dbReference type="PIRNR" id="PIRNR001123"/>
    </source>
</evidence>
<dbReference type="InterPro" id="IPR023367">
    <property type="entry name" value="Peptidase_M42_dom2"/>
</dbReference>